<dbReference type="InterPro" id="IPR011701">
    <property type="entry name" value="MFS"/>
</dbReference>
<keyword evidence="1 4" id="KW-0812">Transmembrane</keyword>
<feature type="transmembrane region" description="Helical" evidence="4">
    <location>
        <begin position="73"/>
        <end position="92"/>
    </location>
</feature>
<feature type="transmembrane region" description="Helical" evidence="4">
    <location>
        <begin position="131"/>
        <end position="152"/>
    </location>
</feature>
<proteinExistence type="predicted"/>
<dbReference type="Proteomes" id="UP000761264">
    <property type="component" value="Unassembled WGS sequence"/>
</dbReference>
<dbReference type="RefSeq" id="WP_167228501.1">
    <property type="nucleotide sequence ID" value="NZ_JAAQPH010000019.1"/>
</dbReference>
<keyword evidence="3 4" id="KW-0472">Membrane</keyword>
<feature type="transmembrane region" description="Helical" evidence="4">
    <location>
        <begin position="265"/>
        <end position="283"/>
    </location>
</feature>
<feature type="transmembrane region" description="Helical" evidence="4">
    <location>
        <begin position="323"/>
        <end position="344"/>
    </location>
</feature>
<keyword evidence="6" id="KW-1185">Reference proteome</keyword>
<feature type="transmembrane region" description="Helical" evidence="4">
    <location>
        <begin position="98"/>
        <end position="119"/>
    </location>
</feature>
<organism evidence="5 6">
    <name type="scientific">Pelagibius litoralis</name>
    <dbReference type="NCBI Taxonomy" id="374515"/>
    <lineage>
        <taxon>Bacteria</taxon>
        <taxon>Pseudomonadati</taxon>
        <taxon>Pseudomonadota</taxon>
        <taxon>Alphaproteobacteria</taxon>
        <taxon>Rhodospirillales</taxon>
        <taxon>Rhodovibrionaceae</taxon>
        <taxon>Pelagibius</taxon>
    </lineage>
</organism>
<feature type="transmembrane region" description="Helical" evidence="4">
    <location>
        <begin position="235"/>
        <end position="253"/>
    </location>
</feature>
<evidence type="ECO:0000256" key="1">
    <source>
        <dbReference type="ARBA" id="ARBA00022692"/>
    </source>
</evidence>
<dbReference type="AlphaFoldDB" id="A0A967F1A8"/>
<evidence type="ECO:0000256" key="4">
    <source>
        <dbReference type="SAM" id="Phobius"/>
    </source>
</evidence>
<feature type="transmembrane region" description="Helical" evidence="4">
    <location>
        <begin position="289"/>
        <end position="311"/>
    </location>
</feature>
<reference evidence="5" key="1">
    <citation type="submission" date="2020-03" db="EMBL/GenBank/DDBJ databases">
        <title>Genome of Pelagibius litoralis DSM 21314T.</title>
        <authorList>
            <person name="Wang G."/>
        </authorList>
    </citation>
    <scope>NUCLEOTIDE SEQUENCE</scope>
    <source>
        <strain evidence="5">DSM 21314</strain>
    </source>
</reference>
<evidence type="ECO:0000313" key="6">
    <source>
        <dbReference type="Proteomes" id="UP000761264"/>
    </source>
</evidence>
<dbReference type="PANTHER" id="PTHR23521:SF3">
    <property type="entry name" value="MFS TRANSPORTER"/>
    <property type="match status" value="1"/>
</dbReference>
<gene>
    <name evidence="5" type="ORF">HBA54_21415</name>
</gene>
<evidence type="ECO:0000256" key="3">
    <source>
        <dbReference type="ARBA" id="ARBA00023136"/>
    </source>
</evidence>
<comment type="caution">
    <text evidence="5">The sequence shown here is derived from an EMBL/GenBank/DDBJ whole genome shotgun (WGS) entry which is preliminary data.</text>
</comment>
<name>A0A967F1A8_9PROT</name>
<feature type="transmembrane region" description="Helical" evidence="4">
    <location>
        <begin position="47"/>
        <end position="66"/>
    </location>
</feature>
<protein>
    <submittedName>
        <fullName evidence="5">MFS transporter</fullName>
    </submittedName>
</protein>
<dbReference type="Pfam" id="PF07690">
    <property type="entry name" value="MFS_1"/>
    <property type="match status" value="1"/>
</dbReference>
<dbReference type="GO" id="GO:0005886">
    <property type="term" value="C:plasma membrane"/>
    <property type="evidence" value="ECO:0007669"/>
    <property type="project" value="TreeGrafter"/>
</dbReference>
<dbReference type="SUPFAM" id="SSF103473">
    <property type="entry name" value="MFS general substrate transporter"/>
    <property type="match status" value="1"/>
</dbReference>
<keyword evidence="2 4" id="KW-1133">Transmembrane helix</keyword>
<feature type="transmembrane region" description="Helical" evidence="4">
    <location>
        <begin position="356"/>
        <end position="376"/>
    </location>
</feature>
<dbReference type="InterPro" id="IPR047200">
    <property type="entry name" value="MFS_YcaD-like"/>
</dbReference>
<evidence type="ECO:0000256" key="2">
    <source>
        <dbReference type="ARBA" id="ARBA00022989"/>
    </source>
</evidence>
<sequence length="427" mass="44676">MFAAVRSAWALFVGLGMIMLGNGLQGSLLGIRAAAEAFPTETTGLIMSGYYLGFLAGAVVTPRIVGQVGHVRVFAALASTASTVALLHAVFVDPLMWGAMRFLTGFCYAGLYIVAESWLNDRSTNETRGSMLSVYMLVVLGGIAGGQFLLNLSDPNSFVLFVLASVLVSLALVPISITAGSPPDFSAPSPVGILALYRASPLGVIGSLGTGMANGAIFAMGAVYAGLAGLEVSEIAIFMSMLVFGGMAFQWPIGRLSDKLDRRRVLAGVTFSAALVSFAAPFFSGGHVVGLYAIAFLLGGMSFPMYSLCLAHTNDYLTPKQMVAASGSLMLVNGTGAIFGPLVVSLLMGRTGADGFFTLVGVVHAAIGVFAIYRMLRRASIPIEDQGPNVPVATSMNAATATLSLDAFRDHRDRDLAAMSVGKRRRR</sequence>
<dbReference type="GO" id="GO:0022857">
    <property type="term" value="F:transmembrane transporter activity"/>
    <property type="evidence" value="ECO:0007669"/>
    <property type="project" value="InterPro"/>
</dbReference>
<dbReference type="InterPro" id="IPR036259">
    <property type="entry name" value="MFS_trans_sf"/>
</dbReference>
<dbReference type="EMBL" id="JAAQPH010000019">
    <property type="protein sequence ID" value="NIA71162.1"/>
    <property type="molecule type" value="Genomic_DNA"/>
</dbReference>
<dbReference type="Gene3D" id="1.20.1250.20">
    <property type="entry name" value="MFS general substrate transporter like domains"/>
    <property type="match status" value="2"/>
</dbReference>
<dbReference type="PANTHER" id="PTHR23521">
    <property type="entry name" value="TRANSPORTER MFS SUPERFAMILY"/>
    <property type="match status" value="1"/>
</dbReference>
<feature type="transmembrane region" description="Helical" evidence="4">
    <location>
        <begin position="158"/>
        <end position="181"/>
    </location>
</feature>
<dbReference type="CDD" id="cd17477">
    <property type="entry name" value="MFS_YcaD_like"/>
    <property type="match status" value="1"/>
</dbReference>
<feature type="transmembrane region" description="Helical" evidence="4">
    <location>
        <begin position="202"/>
        <end position="223"/>
    </location>
</feature>
<accession>A0A967F1A8</accession>
<evidence type="ECO:0000313" key="5">
    <source>
        <dbReference type="EMBL" id="NIA71162.1"/>
    </source>
</evidence>